<dbReference type="EMBL" id="NEDP02004476">
    <property type="protein sequence ID" value="OWF45520.1"/>
    <property type="molecule type" value="Genomic_DNA"/>
</dbReference>
<evidence type="ECO:0000256" key="4">
    <source>
        <dbReference type="ARBA" id="ARBA00010136"/>
    </source>
</evidence>
<dbReference type="FunFam" id="2.60.40.1910:FF:000008">
    <property type="entry name" value="Aminopeptidase"/>
    <property type="match status" value="1"/>
</dbReference>
<dbReference type="EC" id="3.4.11.2" evidence="5"/>
<dbReference type="FunFam" id="1.25.50.20:FF:000001">
    <property type="entry name" value="Aminopeptidase"/>
    <property type="match status" value="1"/>
</dbReference>
<evidence type="ECO:0000256" key="16">
    <source>
        <dbReference type="ARBA" id="ARBA00023180"/>
    </source>
</evidence>
<evidence type="ECO:0000259" key="17">
    <source>
        <dbReference type="Pfam" id="PF01433"/>
    </source>
</evidence>
<comment type="cofactor">
    <cofactor evidence="2">
        <name>Zn(2+)</name>
        <dbReference type="ChEBI" id="CHEBI:29105"/>
    </cofactor>
</comment>
<evidence type="ECO:0000256" key="12">
    <source>
        <dbReference type="ARBA" id="ARBA00022833"/>
    </source>
</evidence>
<keyword evidence="20" id="KW-1185">Reference proteome</keyword>
<name>A0A210Q9V0_MIZYE</name>
<evidence type="ECO:0000256" key="5">
    <source>
        <dbReference type="ARBA" id="ARBA00012564"/>
    </source>
</evidence>
<proteinExistence type="inferred from homology"/>
<dbReference type="InterPro" id="IPR014782">
    <property type="entry name" value="Peptidase_M1_dom"/>
</dbReference>
<feature type="domain" description="Peptidase M1 membrane alanine aminopeptidase" evidence="17">
    <location>
        <begin position="16"/>
        <end position="120"/>
    </location>
</feature>
<keyword evidence="16" id="KW-0325">Glycoprotein</keyword>
<evidence type="ECO:0000256" key="14">
    <source>
        <dbReference type="ARBA" id="ARBA00023136"/>
    </source>
</evidence>
<sequence>MNSIDMWRSVLQMDLITTYVVQSVMEADSLESTVPIYRMAYTPSQIADLFDIITYSKGASVIRMMWFFLGEETFRRGLEGYLKDQMFGNVAHDDLWRALQKQAEADGRTGFDVKTVMDTWIMQKNFPVVTVTRHAGQLTLTQQRFLLRVDNTTNSTGYSWEIPFTYTTHQEMNFNKTSGDIDWIRVNDKETNIIDVSITPTDGWIIGNIQQYGYYRVHYDQANWEALIQQLIDDHEKIHVVNRGALISDAWALAKANLSSMEVAWDMLIYLANETEYIPWSVAVRELEYVDLMLTGRAAYGNFERFMIQQIDGRSLNVSLNDDRPVQQRSLSSLIYRLACKHHVAECIQRSVDMFKAWMDTGALIPPDIKGTVMCTAVREGGEIEWEYVYSRYHDGPVSESSLALAAMGCSSRPWIISRYLEFTLQSNKIRKQDVRNAILSVIRNPVTFYMGWKFLMINWRRMVLDYDVNGSHLNTILLQVAQRMYTDFELSQMLHLKNNIHPQEVELTGFDRATDRIMVNMEWENQHYEFVEEWLRTNTEQIE</sequence>
<dbReference type="STRING" id="6573.A0A210Q9V0"/>
<gene>
    <name evidence="19" type="ORF">KP79_PYT07847</name>
</gene>
<comment type="catalytic activity">
    <reaction evidence="1">
        <text>Release of an N-terminal amino acid, Xaa-|-Yaa- from a peptide, amide or arylamide. Xaa is preferably Ala, but may be most amino acids including Pro (slow action). When a terminal hydrophobic residue is followed by a prolyl residue, the two may be released as an intact Xaa-Pro dipeptide.</text>
        <dbReference type="EC" id="3.4.11.2"/>
    </reaction>
</comment>
<keyword evidence="13" id="KW-0482">Metalloprotease</keyword>
<comment type="similarity">
    <text evidence="4">Belongs to the peptidase M1 family.</text>
</comment>
<keyword evidence="11" id="KW-0378">Hydrolase</keyword>
<keyword evidence="9" id="KW-0479">Metal-binding</keyword>
<dbReference type="Gene3D" id="1.10.390.10">
    <property type="entry name" value="Neutral Protease Domain 2"/>
    <property type="match status" value="1"/>
</dbReference>
<evidence type="ECO:0000256" key="9">
    <source>
        <dbReference type="ARBA" id="ARBA00022723"/>
    </source>
</evidence>
<dbReference type="GO" id="GO:0005886">
    <property type="term" value="C:plasma membrane"/>
    <property type="evidence" value="ECO:0007669"/>
    <property type="project" value="UniProtKB-SubCell"/>
</dbReference>
<dbReference type="GO" id="GO:0005737">
    <property type="term" value="C:cytoplasm"/>
    <property type="evidence" value="ECO:0007669"/>
    <property type="project" value="TreeGrafter"/>
</dbReference>
<keyword evidence="8" id="KW-0645">Protease</keyword>
<evidence type="ECO:0000256" key="7">
    <source>
        <dbReference type="ARBA" id="ARBA00022475"/>
    </source>
</evidence>
<evidence type="ECO:0000256" key="15">
    <source>
        <dbReference type="ARBA" id="ARBA00023157"/>
    </source>
</evidence>
<keyword evidence="14" id="KW-0472">Membrane</keyword>
<evidence type="ECO:0000313" key="19">
    <source>
        <dbReference type="EMBL" id="OWF45520.1"/>
    </source>
</evidence>
<reference evidence="19 20" key="1">
    <citation type="journal article" date="2017" name="Nat. Ecol. Evol.">
        <title>Scallop genome provides insights into evolution of bilaterian karyotype and development.</title>
        <authorList>
            <person name="Wang S."/>
            <person name="Zhang J."/>
            <person name="Jiao W."/>
            <person name="Li J."/>
            <person name="Xun X."/>
            <person name="Sun Y."/>
            <person name="Guo X."/>
            <person name="Huan P."/>
            <person name="Dong B."/>
            <person name="Zhang L."/>
            <person name="Hu X."/>
            <person name="Sun X."/>
            <person name="Wang J."/>
            <person name="Zhao C."/>
            <person name="Wang Y."/>
            <person name="Wang D."/>
            <person name="Huang X."/>
            <person name="Wang R."/>
            <person name="Lv J."/>
            <person name="Li Y."/>
            <person name="Zhang Z."/>
            <person name="Liu B."/>
            <person name="Lu W."/>
            <person name="Hui Y."/>
            <person name="Liang J."/>
            <person name="Zhou Z."/>
            <person name="Hou R."/>
            <person name="Li X."/>
            <person name="Liu Y."/>
            <person name="Li H."/>
            <person name="Ning X."/>
            <person name="Lin Y."/>
            <person name="Zhao L."/>
            <person name="Xing Q."/>
            <person name="Dou J."/>
            <person name="Li Y."/>
            <person name="Mao J."/>
            <person name="Guo H."/>
            <person name="Dou H."/>
            <person name="Li T."/>
            <person name="Mu C."/>
            <person name="Jiang W."/>
            <person name="Fu Q."/>
            <person name="Fu X."/>
            <person name="Miao Y."/>
            <person name="Liu J."/>
            <person name="Yu Q."/>
            <person name="Li R."/>
            <person name="Liao H."/>
            <person name="Li X."/>
            <person name="Kong Y."/>
            <person name="Jiang Z."/>
            <person name="Chourrout D."/>
            <person name="Li R."/>
            <person name="Bao Z."/>
        </authorList>
    </citation>
    <scope>NUCLEOTIDE SEQUENCE [LARGE SCALE GENOMIC DNA]</scope>
    <source>
        <strain evidence="19 20">PY_sf001</strain>
    </source>
</reference>
<dbReference type="Pfam" id="PF01433">
    <property type="entry name" value="Peptidase_M1"/>
    <property type="match status" value="1"/>
</dbReference>
<dbReference type="Pfam" id="PF11838">
    <property type="entry name" value="ERAP1_C"/>
    <property type="match status" value="1"/>
</dbReference>
<dbReference type="OrthoDB" id="510539at2759"/>
<evidence type="ECO:0000256" key="6">
    <source>
        <dbReference type="ARBA" id="ARBA00015611"/>
    </source>
</evidence>
<keyword evidence="19" id="KW-0031">Aminopeptidase</keyword>
<organism evidence="19 20">
    <name type="scientific">Mizuhopecten yessoensis</name>
    <name type="common">Japanese scallop</name>
    <name type="synonym">Patinopecten yessoensis</name>
    <dbReference type="NCBI Taxonomy" id="6573"/>
    <lineage>
        <taxon>Eukaryota</taxon>
        <taxon>Metazoa</taxon>
        <taxon>Spiralia</taxon>
        <taxon>Lophotrochozoa</taxon>
        <taxon>Mollusca</taxon>
        <taxon>Bivalvia</taxon>
        <taxon>Autobranchia</taxon>
        <taxon>Pteriomorphia</taxon>
        <taxon>Pectinida</taxon>
        <taxon>Pectinoidea</taxon>
        <taxon>Pectinidae</taxon>
        <taxon>Mizuhopecten</taxon>
    </lineage>
</organism>
<evidence type="ECO:0000313" key="20">
    <source>
        <dbReference type="Proteomes" id="UP000242188"/>
    </source>
</evidence>
<keyword evidence="12" id="KW-0862">Zinc</keyword>
<dbReference type="GO" id="GO:0016285">
    <property type="term" value="F:alanyl aminopeptidase activity"/>
    <property type="evidence" value="ECO:0007669"/>
    <property type="project" value="UniProtKB-EC"/>
</dbReference>
<dbReference type="InterPro" id="IPR050344">
    <property type="entry name" value="Peptidase_M1_aminopeptidases"/>
</dbReference>
<evidence type="ECO:0000256" key="2">
    <source>
        <dbReference type="ARBA" id="ARBA00001947"/>
    </source>
</evidence>
<evidence type="ECO:0000256" key="11">
    <source>
        <dbReference type="ARBA" id="ARBA00022801"/>
    </source>
</evidence>
<dbReference type="GO" id="GO:0043171">
    <property type="term" value="P:peptide catabolic process"/>
    <property type="evidence" value="ECO:0007669"/>
    <property type="project" value="TreeGrafter"/>
</dbReference>
<evidence type="ECO:0000259" key="18">
    <source>
        <dbReference type="Pfam" id="PF11838"/>
    </source>
</evidence>
<evidence type="ECO:0000256" key="10">
    <source>
        <dbReference type="ARBA" id="ARBA00022729"/>
    </source>
</evidence>
<dbReference type="SUPFAM" id="SSF55486">
    <property type="entry name" value="Metalloproteases ('zincins'), catalytic domain"/>
    <property type="match status" value="1"/>
</dbReference>
<dbReference type="GO" id="GO:0008270">
    <property type="term" value="F:zinc ion binding"/>
    <property type="evidence" value="ECO:0007669"/>
    <property type="project" value="InterPro"/>
</dbReference>
<evidence type="ECO:0000256" key="3">
    <source>
        <dbReference type="ARBA" id="ARBA00004236"/>
    </source>
</evidence>
<evidence type="ECO:0000256" key="8">
    <source>
        <dbReference type="ARBA" id="ARBA00022670"/>
    </source>
</evidence>
<dbReference type="GO" id="GO:0006508">
    <property type="term" value="P:proteolysis"/>
    <property type="evidence" value="ECO:0007669"/>
    <property type="project" value="UniProtKB-KW"/>
</dbReference>
<dbReference type="GO" id="GO:0042277">
    <property type="term" value="F:peptide binding"/>
    <property type="evidence" value="ECO:0007669"/>
    <property type="project" value="TreeGrafter"/>
</dbReference>
<feature type="domain" description="ERAP1-like C-terminal" evidence="18">
    <location>
        <begin position="204"/>
        <end position="507"/>
    </location>
</feature>
<comment type="subcellular location">
    <subcellularLocation>
        <location evidence="3">Cell membrane</location>
    </subcellularLocation>
</comment>
<dbReference type="Gene3D" id="2.60.40.1910">
    <property type="match status" value="1"/>
</dbReference>
<dbReference type="GO" id="GO:0005615">
    <property type="term" value="C:extracellular space"/>
    <property type="evidence" value="ECO:0007669"/>
    <property type="project" value="TreeGrafter"/>
</dbReference>
<dbReference type="GO" id="GO:0070006">
    <property type="term" value="F:metalloaminopeptidase activity"/>
    <property type="evidence" value="ECO:0007669"/>
    <property type="project" value="TreeGrafter"/>
</dbReference>
<dbReference type="AlphaFoldDB" id="A0A210Q9V0"/>
<dbReference type="Proteomes" id="UP000242188">
    <property type="component" value="Unassembled WGS sequence"/>
</dbReference>
<keyword evidence="15" id="KW-1015">Disulfide bond</keyword>
<accession>A0A210Q9V0</accession>
<comment type="caution">
    <text evidence="19">The sequence shown here is derived from an EMBL/GenBank/DDBJ whole genome shotgun (WGS) entry which is preliminary data.</text>
</comment>
<dbReference type="Gene3D" id="1.25.50.20">
    <property type="match status" value="1"/>
</dbReference>
<keyword evidence="7" id="KW-1003">Cell membrane</keyword>
<evidence type="ECO:0000256" key="13">
    <source>
        <dbReference type="ARBA" id="ARBA00023049"/>
    </source>
</evidence>
<evidence type="ECO:0000256" key="1">
    <source>
        <dbReference type="ARBA" id="ARBA00000098"/>
    </source>
</evidence>
<protein>
    <recommendedName>
        <fullName evidence="6">Aminopeptidase N</fullName>
        <ecNumber evidence="5">3.4.11.2</ecNumber>
    </recommendedName>
</protein>
<dbReference type="InterPro" id="IPR024571">
    <property type="entry name" value="ERAP1-like_C_dom"/>
</dbReference>
<dbReference type="PANTHER" id="PTHR11533">
    <property type="entry name" value="PROTEASE M1 ZINC METALLOPROTEASE"/>
    <property type="match status" value="1"/>
</dbReference>
<dbReference type="InterPro" id="IPR027268">
    <property type="entry name" value="Peptidase_M4/M1_CTD_sf"/>
</dbReference>
<keyword evidence="10" id="KW-0732">Signal</keyword>
<dbReference type="PANTHER" id="PTHR11533:SF294">
    <property type="entry name" value="THYROTROPIN-RELEASING HORMONE-DEGRADING ECTOENZYME"/>
    <property type="match status" value="1"/>
</dbReference>